<dbReference type="SMR" id="B4J6M7"/>
<name>B4J6M7_DROGR</name>
<dbReference type="InterPro" id="IPR029277">
    <property type="entry name" value="SVWC_dom"/>
</dbReference>
<evidence type="ECO:0000256" key="3">
    <source>
        <dbReference type="SAM" id="Coils"/>
    </source>
</evidence>
<accession>B4J6M7</accession>
<dbReference type="Pfam" id="PF15430">
    <property type="entry name" value="SVWC"/>
    <property type="match status" value="1"/>
</dbReference>
<sequence>MVVQQLEHEVQEANAVVEEESVSVQNTENNMNAAVDAARAATQQFEALTALQKTFKDNLSNIQTVAMGSQQEMTAKVQLLEAARNRLATLQKQLLNARDDYEKTKQAAYKAACAAVEAKQKASSTSLENGCKSKEGAEMKVGEVVDDPLTCGVFVCQNVDGDALIHYCQKPAPFENCLTDGVSTITPFPECCWKCVNYIECDAAAGNDAGGAGGGGDAGRAAAGLPPPGDAGGGDAAGGADAYFRAFADAADNQGRDANAGEGADDNLPPKT</sequence>
<dbReference type="GO" id="GO:0005576">
    <property type="term" value="C:extracellular region"/>
    <property type="evidence" value="ECO:0007669"/>
    <property type="project" value="UniProtKB-SubCell"/>
</dbReference>
<gene>
    <name evidence="6" type="primary">Dgri\GH20744</name>
    <name evidence="6" type="ORF">Dgri_GH20744</name>
</gene>
<dbReference type="InterPro" id="IPR007999">
    <property type="entry name" value="DUF745"/>
</dbReference>
<proteinExistence type="predicted"/>
<protein>
    <submittedName>
        <fullName evidence="6">GH20744</fullName>
    </submittedName>
</protein>
<dbReference type="EMBL" id="CH916367">
    <property type="protein sequence ID" value="EDW00930.1"/>
    <property type="molecule type" value="Genomic_DNA"/>
</dbReference>
<dbReference type="PANTHER" id="PTHR37161">
    <property type="entry name" value="HDC10475"/>
    <property type="match status" value="1"/>
</dbReference>
<dbReference type="PhylomeDB" id="B4J6M7"/>
<evidence type="ECO:0000256" key="4">
    <source>
        <dbReference type="SAM" id="MobiDB-lite"/>
    </source>
</evidence>
<dbReference type="SMART" id="SM01318">
    <property type="entry name" value="SVWC"/>
    <property type="match status" value="1"/>
</dbReference>
<evidence type="ECO:0000259" key="5">
    <source>
        <dbReference type="SMART" id="SM01318"/>
    </source>
</evidence>
<dbReference type="Proteomes" id="UP000001070">
    <property type="component" value="Unassembled WGS sequence"/>
</dbReference>
<dbReference type="AlphaFoldDB" id="B4J6M7"/>
<dbReference type="PANTHER" id="PTHR37161:SF2">
    <property type="entry name" value="AT11648P-RELATED"/>
    <property type="match status" value="1"/>
</dbReference>
<feature type="domain" description="Single" evidence="5">
    <location>
        <begin position="131"/>
        <end position="195"/>
    </location>
</feature>
<keyword evidence="3" id="KW-0175">Coiled coil</keyword>
<dbReference type="eggNOG" id="ENOG502S3C1">
    <property type="taxonomic scope" value="Eukaryota"/>
</dbReference>
<dbReference type="Pfam" id="PF05335">
    <property type="entry name" value="DUF745"/>
    <property type="match status" value="1"/>
</dbReference>
<feature type="region of interest" description="Disordered" evidence="4">
    <location>
        <begin position="212"/>
        <end position="237"/>
    </location>
</feature>
<dbReference type="HOGENOM" id="CLU_1024037_0_0_1"/>
<dbReference type="InParanoid" id="B4J6M7"/>
<feature type="coiled-coil region" evidence="3">
    <location>
        <begin position="73"/>
        <end position="107"/>
    </location>
</feature>
<evidence type="ECO:0000256" key="1">
    <source>
        <dbReference type="ARBA" id="ARBA00004613"/>
    </source>
</evidence>
<organism evidence="7">
    <name type="scientific">Drosophila grimshawi</name>
    <name type="common">Hawaiian fruit fly</name>
    <name type="synonym">Idiomyia grimshawi</name>
    <dbReference type="NCBI Taxonomy" id="7222"/>
    <lineage>
        <taxon>Eukaryota</taxon>
        <taxon>Metazoa</taxon>
        <taxon>Ecdysozoa</taxon>
        <taxon>Arthropoda</taxon>
        <taxon>Hexapoda</taxon>
        <taxon>Insecta</taxon>
        <taxon>Pterygota</taxon>
        <taxon>Neoptera</taxon>
        <taxon>Endopterygota</taxon>
        <taxon>Diptera</taxon>
        <taxon>Brachycera</taxon>
        <taxon>Muscomorpha</taxon>
        <taxon>Ephydroidea</taxon>
        <taxon>Drosophilidae</taxon>
        <taxon>Drosophila</taxon>
        <taxon>Hawaiian Drosophila</taxon>
    </lineage>
</organism>
<feature type="coiled-coil region" evidence="3">
    <location>
        <begin position="3"/>
        <end position="44"/>
    </location>
</feature>
<evidence type="ECO:0000313" key="7">
    <source>
        <dbReference type="Proteomes" id="UP000001070"/>
    </source>
</evidence>
<reference evidence="6 7" key="1">
    <citation type="journal article" date="2007" name="Nature">
        <title>Evolution of genes and genomes on the Drosophila phylogeny.</title>
        <authorList>
            <consortium name="Drosophila 12 Genomes Consortium"/>
            <person name="Clark A.G."/>
            <person name="Eisen M.B."/>
            <person name="Smith D.R."/>
            <person name="Bergman C.M."/>
            <person name="Oliver B."/>
            <person name="Markow T.A."/>
            <person name="Kaufman T.C."/>
            <person name="Kellis M."/>
            <person name="Gelbart W."/>
            <person name="Iyer V.N."/>
            <person name="Pollard D.A."/>
            <person name="Sackton T.B."/>
            <person name="Larracuente A.M."/>
            <person name="Singh N.D."/>
            <person name="Abad J.P."/>
            <person name="Abt D.N."/>
            <person name="Adryan B."/>
            <person name="Aguade M."/>
            <person name="Akashi H."/>
            <person name="Anderson W.W."/>
            <person name="Aquadro C.F."/>
            <person name="Ardell D.H."/>
            <person name="Arguello R."/>
            <person name="Artieri C.G."/>
            <person name="Barbash D.A."/>
            <person name="Barker D."/>
            <person name="Barsanti P."/>
            <person name="Batterham P."/>
            <person name="Batzoglou S."/>
            <person name="Begun D."/>
            <person name="Bhutkar A."/>
            <person name="Blanco E."/>
            <person name="Bosak S.A."/>
            <person name="Bradley R.K."/>
            <person name="Brand A.D."/>
            <person name="Brent M.R."/>
            <person name="Brooks A.N."/>
            <person name="Brown R.H."/>
            <person name="Butlin R.K."/>
            <person name="Caggese C."/>
            <person name="Calvi B.R."/>
            <person name="Bernardo de Carvalho A."/>
            <person name="Caspi A."/>
            <person name="Castrezana S."/>
            <person name="Celniker S.E."/>
            <person name="Chang J.L."/>
            <person name="Chapple C."/>
            <person name="Chatterji S."/>
            <person name="Chinwalla A."/>
            <person name="Civetta A."/>
            <person name="Clifton S.W."/>
            <person name="Comeron J.M."/>
            <person name="Costello J.C."/>
            <person name="Coyne J.A."/>
            <person name="Daub J."/>
            <person name="David R.G."/>
            <person name="Delcher A.L."/>
            <person name="Delehaunty K."/>
            <person name="Do C.B."/>
            <person name="Ebling H."/>
            <person name="Edwards K."/>
            <person name="Eickbush T."/>
            <person name="Evans J.D."/>
            <person name="Filipski A."/>
            <person name="Findeiss S."/>
            <person name="Freyhult E."/>
            <person name="Fulton L."/>
            <person name="Fulton R."/>
            <person name="Garcia A.C."/>
            <person name="Gardiner A."/>
            <person name="Garfield D.A."/>
            <person name="Garvin B.E."/>
            <person name="Gibson G."/>
            <person name="Gilbert D."/>
            <person name="Gnerre S."/>
            <person name="Godfrey J."/>
            <person name="Good R."/>
            <person name="Gotea V."/>
            <person name="Gravely B."/>
            <person name="Greenberg A.J."/>
            <person name="Griffiths-Jones S."/>
            <person name="Gross S."/>
            <person name="Guigo R."/>
            <person name="Gustafson E.A."/>
            <person name="Haerty W."/>
            <person name="Hahn M.W."/>
            <person name="Halligan D.L."/>
            <person name="Halpern A.L."/>
            <person name="Halter G.M."/>
            <person name="Han M.V."/>
            <person name="Heger A."/>
            <person name="Hillier L."/>
            <person name="Hinrichs A.S."/>
            <person name="Holmes I."/>
            <person name="Hoskins R.A."/>
            <person name="Hubisz M.J."/>
            <person name="Hultmark D."/>
            <person name="Huntley M.A."/>
            <person name="Jaffe D.B."/>
            <person name="Jagadeeshan S."/>
            <person name="Jeck W.R."/>
            <person name="Johnson J."/>
            <person name="Jones C.D."/>
            <person name="Jordan W.C."/>
            <person name="Karpen G.H."/>
            <person name="Kataoka E."/>
            <person name="Keightley P.D."/>
            <person name="Kheradpour P."/>
            <person name="Kirkness E.F."/>
            <person name="Koerich L.B."/>
            <person name="Kristiansen K."/>
            <person name="Kudrna D."/>
            <person name="Kulathinal R.J."/>
            <person name="Kumar S."/>
            <person name="Kwok R."/>
            <person name="Lander E."/>
            <person name="Langley C.H."/>
            <person name="Lapoint R."/>
            <person name="Lazzaro B.P."/>
            <person name="Lee S.J."/>
            <person name="Levesque L."/>
            <person name="Li R."/>
            <person name="Lin C.F."/>
            <person name="Lin M.F."/>
            <person name="Lindblad-Toh K."/>
            <person name="Llopart A."/>
            <person name="Long M."/>
            <person name="Low L."/>
            <person name="Lozovsky E."/>
            <person name="Lu J."/>
            <person name="Luo M."/>
            <person name="Machado C.A."/>
            <person name="Makalowski W."/>
            <person name="Marzo M."/>
            <person name="Matsuda M."/>
            <person name="Matzkin L."/>
            <person name="McAllister B."/>
            <person name="McBride C.S."/>
            <person name="McKernan B."/>
            <person name="McKernan K."/>
            <person name="Mendez-Lago M."/>
            <person name="Minx P."/>
            <person name="Mollenhauer M.U."/>
            <person name="Montooth K."/>
            <person name="Mount S.M."/>
            <person name="Mu X."/>
            <person name="Myers E."/>
            <person name="Negre B."/>
            <person name="Newfeld S."/>
            <person name="Nielsen R."/>
            <person name="Noor M.A."/>
            <person name="O'Grady P."/>
            <person name="Pachter L."/>
            <person name="Papaceit M."/>
            <person name="Parisi M.J."/>
            <person name="Parisi M."/>
            <person name="Parts L."/>
            <person name="Pedersen J.S."/>
            <person name="Pesole G."/>
            <person name="Phillippy A.M."/>
            <person name="Ponting C.P."/>
            <person name="Pop M."/>
            <person name="Porcelli D."/>
            <person name="Powell J.R."/>
            <person name="Prohaska S."/>
            <person name="Pruitt K."/>
            <person name="Puig M."/>
            <person name="Quesneville H."/>
            <person name="Ram K.R."/>
            <person name="Rand D."/>
            <person name="Rasmussen M.D."/>
            <person name="Reed L.K."/>
            <person name="Reenan R."/>
            <person name="Reily A."/>
            <person name="Remington K.A."/>
            <person name="Rieger T.T."/>
            <person name="Ritchie M.G."/>
            <person name="Robin C."/>
            <person name="Rogers Y.H."/>
            <person name="Rohde C."/>
            <person name="Rozas J."/>
            <person name="Rubenfield M.J."/>
            <person name="Ruiz A."/>
            <person name="Russo S."/>
            <person name="Salzberg S.L."/>
            <person name="Sanchez-Gracia A."/>
            <person name="Saranga D.J."/>
            <person name="Sato H."/>
            <person name="Schaeffer S.W."/>
            <person name="Schatz M.C."/>
            <person name="Schlenke T."/>
            <person name="Schwartz R."/>
            <person name="Segarra C."/>
            <person name="Singh R.S."/>
            <person name="Sirot L."/>
            <person name="Sirota M."/>
            <person name="Sisneros N.B."/>
            <person name="Smith C.D."/>
            <person name="Smith T.F."/>
            <person name="Spieth J."/>
            <person name="Stage D.E."/>
            <person name="Stark A."/>
            <person name="Stephan W."/>
            <person name="Strausberg R.L."/>
            <person name="Strempel S."/>
            <person name="Sturgill D."/>
            <person name="Sutton G."/>
            <person name="Sutton G.G."/>
            <person name="Tao W."/>
            <person name="Teichmann S."/>
            <person name="Tobari Y.N."/>
            <person name="Tomimura Y."/>
            <person name="Tsolas J.M."/>
            <person name="Valente V.L."/>
            <person name="Venter E."/>
            <person name="Venter J.C."/>
            <person name="Vicario S."/>
            <person name="Vieira F.G."/>
            <person name="Vilella A.J."/>
            <person name="Villasante A."/>
            <person name="Walenz B."/>
            <person name="Wang J."/>
            <person name="Wasserman M."/>
            <person name="Watts T."/>
            <person name="Wilson D."/>
            <person name="Wilson R.K."/>
            <person name="Wing R.A."/>
            <person name="Wolfner M.F."/>
            <person name="Wong A."/>
            <person name="Wong G.K."/>
            <person name="Wu C.I."/>
            <person name="Wu G."/>
            <person name="Yamamoto D."/>
            <person name="Yang H.P."/>
            <person name="Yang S.P."/>
            <person name="Yorke J.A."/>
            <person name="Yoshida K."/>
            <person name="Zdobnov E."/>
            <person name="Zhang P."/>
            <person name="Zhang Y."/>
            <person name="Zimin A.V."/>
            <person name="Baldwin J."/>
            <person name="Abdouelleil A."/>
            <person name="Abdulkadir J."/>
            <person name="Abebe A."/>
            <person name="Abera B."/>
            <person name="Abreu J."/>
            <person name="Acer S.C."/>
            <person name="Aftuck L."/>
            <person name="Alexander A."/>
            <person name="An P."/>
            <person name="Anderson E."/>
            <person name="Anderson S."/>
            <person name="Arachi H."/>
            <person name="Azer M."/>
            <person name="Bachantsang P."/>
            <person name="Barry A."/>
            <person name="Bayul T."/>
            <person name="Berlin A."/>
            <person name="Bessette D."/>
            <person name="Bloom T."/>
            <person name="Blye J."/>
            <person name="Boguslavskiy L."/>
            <person name="Bonnet C."/>
            <person name="Boukhgalter B."/>
            <person name="Bourzgui I."/>
            <person name="Brown A."/>
            <person name="Cahill P."/>
            <person name="Channer S."/>
            <person name="Cheshatsang Y."/>
            <person name="Chuda L."/>
            <person name="Citroen M."/>
            <person name="Collymore A."/>
            <person name="Cooke P."/>
            <person name="Costello M."/>
            <person name="D'Aco K."/>
            <person name="Daza R."/>
            <person name="De Haan G."/>
            <person name="DeGray S."/>
            <person name="DeMaso C."/>
            <person name="Dhargay N."/>
            <person name="Dooley K."/>
            <person name="Dooley E."/>
            <person name="Doricent M."/>
            <person name="Dorje P."/>
            <person name="Dorjee K."/>
            <person name="Dupes A."/>
            <person name="Elong R."/>
            <person name="Falk J."/>
            <person name="Farina A."/>
            <person name="Faro S."/>
            <person name="Ferguson D."/>
            <person name="Fisher S."/>
            <person name="Foley C.D."/>
            <person name="Franke A."/>
            <person name="Friedrich D."/>
            <person name="Gadbois L."/>
            <person name="Gearin G."/>
            <person name="Gearin C.R."/>
            <person name="Giannoukos G."/>
            <person name="Goode T."/>
            <person name="Graham J."/>
            <person name="Grandbois E."/>
            <person name="Grewal S."/>
            <person name="Gyaltsen K."/>
            <person name="Hafez N."/>
            <person name="Hagos B."/>
            <person name="Hall J."/>
            <person name="Henson C."/>
            <person name="Hollinger A."/>
            <person name="Honan T."/>
            <person name="Huard M.D."/>
            <person name="Hughes L."/>
            <person name="Hurhula B."/>
            <person name="Husby M.E."/>
            <person name="Kamat A."/>
            <person name="Kanga B."/>
            <person name="Kashin S."/>
            <person name="Khazanovich D."/>
            <person name="Kisner P."/>
            <person name="Lance K."/>
            <person name="Lara M."/>
            <person name="Lee W."/>
            <person name="Lennon N."/>
            <person name="Letendre F."/>
            <person name="LeVine R."/>
            <person name="Lipovsky A."/>
            <person name="Liu X."/>
            <person name="Liu J."/>
            <person name="Liu S."/>
            <person name="Lokyitsang T."/>
            <person name="Lokyitsang Y."/>
            <person name="Lubonja R."/>
            <person name="Lui A."/>
            <person name="MacDonald P."/>
            <person name="Magnisalis V."/>
            <person name="Maru K."/>
            <person name="Matthews C."/>
            <person name="McCusker W."/>
            <person name="McDonough S."/>
            <person name="Mehta T."/>
            <person name="Meldrim J."/>
            <person name="Meneus L."/>
            <person name="Mihai O."/>
            <person name="Mihalev A."/>
            <person name="Mihova T."/>
            <person name="Mittelman R."/>
            <person name="Mlenga V."/>
            <person name="Montmayeur A."/>
            <person name="Mulrain L."/>
            <person name="Navidi A."/>
            <person name="Naylor J."/>
            <person name="Negash T."/>
            <person name="Nguyen T."/>
            <person name="Nguyen N."/>
            <person name="Nicol R."/>
            <person name="Norbu C."/>
            <person name="Norbu N."/>
            <person name="Novod N."/>
            <person name="O'Neill B."/>
            <person name="Osman S."/>
            <person name="Markiewicz E."/>
            <person name="Oyono O.L."/>
            <person name="Patti C."/>
            <person name="Phunkhang P."/>
            <person name="Pierre F."/>
            <person name="Priest M."/>
            <person name="Raghuraman S."/>
            <person name="Rege F."/>
            <person name="Reyes R."/>
            <person name="Rise C."/>
            <person name="Rogov P."/>
            <person name="Ross K."/>
            <person name="Ryan E."/>
            <person name="Settipalli S."/>
            <person name="Shea T."/>
            <person name="Sherpa N."/>
            <person name="Shi L."/>
            <person name="Shih D."/>
            <person name="Sparrow T."/>
            <person name="Spaulding J."/>
            <person name="Stalker J."/>
            <person name="Stange-Thomann N."/>
            <person name="Stavropoulos S."/>
            <person name="Stone C."/>
            <person name="Strader C."/>
            <person name="Tesfaye S."/>
            <person name="Thomson T."/>
            <person name="Thoulutsang Y."/>
            <person name="Thoulutsang D."/>
            <person name="Topham K."/>
            <person name="Topping I."/>
            <person name="Tsamla T."/>
            <person name="Vassiliev H."/>
            <person name="Vo A."/>
            <person name="Wangchuk T."/>
            <person name="Wangdi T."/>
            <person name="Weiand M."/>
            <person name="Wilkinson J."/>
            <person name="Wilson A."/>
            <person name="Yadav S."/>
            <person name="Young G."/>
            <person name="Yu Q."/>
            <person name="Zembek L."/>
            <person name="Zhong D."/>
            <person name="Zimmer A."/>
            <person name="Zwirko Z."/>
            <person name="Jaffe D.B."/>
            <person name="Alvarez P."/>
            <person name="Brockman W."/>
            <person name="Butler J."/>
            <person name="Chin C."/>
            <person name="Gnerre S."/>
            <person name="Grabherr M."/>
            <person name="Kleber M."/>
            <person name="Mauceli E."/>
            <person name="MacCallum I."/>
        </authorList>
    </citation>
    <scope>NUCLEOTIDE SEQUENCE [LARGE SCALE GENOMIC DNA]</scope>
    <source>
        <strain evidence="7">Tucson 15287-2541.00</strain>
    </source>
</reference>
<comment type="subcellular location">
    <subcellularLocation>
        <location evidence="1">Secreted</location>
    </subcellularLocation>
</comment>
<dbReference type="OrthoDB" id="7854947at2759"/>
<keyword evidence="2" id="KW-0964">Secreted</keyword>
<keyword evidence="7" id="KW-1185">Reference proteome</keyword>
<evidence type="ECO:0000256" key="2">
    <source>
        <dbReference type="ARBA" id="ARBA00022525"/>
    </source>
</evidence>
<evidence type="ECO:0000313" key="6">
    <source>
        <dbReference type="EMBL" id="EDW00930.1"/>
    </source>
</evidence>